<keyword evidence="1" id="KW-0472">Membrane</keyword>
<organism evidence="2 3">
    <name type="scientific">Rotaria sordida</name>
    <dbReference type="NCBI Taxonomy" id="392033"/>
    <lineage>
        <taxon>Eukaryota</taxon>
        <taxon>Metazoa</taxon>
        <taxon>Spiralia</taxon>
        <taxon>Gnathifera</taxon>
        <taxon>Rotifera</taxon>
        <taxon>Eurotatoria</taxon>
        <taxon>Bdelloidea</taxon>
        <taxon>Philodinida</taxon>
        <taxon>Philodinidae</taxon>
        <taxon>Rotaria</taxon>
    </lineage>
</organism>
<evidence type="ECO:0000313" key="3">
    <source>
        <dbReference type="Proteomes" id="UP000663864"/>
    </source>
</evidence>
<dbReference type="AlphaFoldDB" id="A0A815WIA5"/>
<comment type="caution">
    <text evidence="2">The sequence shown here is derived from an EMBL/GenBank/DDBJ whole genome shotgun (WGS) entry which is preliminary data.</text>
</comment>
<reference evidence="2" key="1">
    <citation type="submission" date="2021-02" db="EMBL/GenBank/DDBJ databases">
        <authorList>
            <person name="Nowell W R."/>
        </authorList>
    </citation>
    <scope>NUCLEOTIDE SEQUENCE</scope>
</reference>
<proteinExistence type="predicted"/>
<evidence type="ECO:0000313" key="2">
    <source>
        <dbReference type="EMBL" id="CAF1543858.1"/>
    </source>
</evidence>
<keyword evidence="1" id="KW-1133">Transmembrane helix</keyword>
<sequence>ANYRLWKSVGSLLTYSYASYITMRLTLLVLFVFLTV</sequence>
<evidence type="ECO:0000256" key="1">
    <source>
        <dbReference type="SAM" id="Phobius"/>
    </source>
</evidence>
<accession>A0A815WIA5</accession>
<protein>
    <submittedName>
        <fullName evidence="2">Uncharacterized protein</fullName>
    </submittedName>
</protein>
<feature type="transmembrane region" description="Helical" evidence="1">
    <location>
        <begin position="12"/>
        <end position="34"/>
    </location>
</feature>
<feature type="non-terminal residue" evidence="2">
    <location>
        <position position="36"/>
    </location>
</feature>
<feature type="non-terminal residue" evidence="2">
    <location>
        <position position="1"/>
    </location>
</feature>
<gene>
    <name evidence="2" type="ORF">ZHD862_LOCUS39154</name>
</gene>
<name>A0A815WIA5_9BILA</name>
<dbReference type="Proteomes" id="UP000663864">
    <property type="component" value="Unassembled WGS sequence"/>
</dbReference>
<dbReference type="EMBL" id="CAJNOT010014452">
    <property type="protein sequence ID" value="CAF1543858.1"/>
    <property type="molecule type" value="Genomic_DNA"/>
</dbReference>
<keyword evidence="1" id="KW-0812">Transmembrane</keyword>